<sequence>MDKQAFIAAVKAAGIVGEGGAGFPAHVKYAADADTVIANGCECEPLLHTDQHHMLHHANEIVRAFSELMQATGAKRGVIALKKKYKEATKILTEAIGNRPIELALLPNFYPAGDEQTLVREVTGRSVPPLGLPLMVGAVVANVGTLVSVAHALDGKPVTHKFLTVTGDVRKPGVVRVPIGTPLSACLEAAGGPTVSDPVFVLGGPMMGRMVDSAEAFAKEVVTKTSGGLIILPRGHYLHRNATTPLNFMRRRAAAACIQCRTCSELCPRHLIGHPFETHRVMRAFGSNAELTAENGKLALLCCDCGVCEHVACPMGLSPRRINQAVKAELRAAGIKYDGNREVDESYTQWREFRRVPVPRLVNKIGISRYMDLPTNDLGDLSPAEVRIPLRQHIGAPAQAVVKPGDRVKCGDVIGEIPEQALGARIHASMDGVVKSVDGAVVIGK</sequence>
<evidence type="ECO:0000259" key="8">
    <source>
        <dbReference type="PROSITE" id="PS51379"/>
    </source>
</evidence>
<evidence type="ECO:0000256" key="4">
    <source>
        <dbReference type="ARBA" id="ARBA00022737"/>
    </source>
</evidence>
<dbReference type="Gene3D" id="3.10.20.600">
    <property type="match status" value="1"/>
</dbReference>
<organism evidence="9 10">
    <name type="scientific">Candidatus Bilophila faecipullorum</name>
    <dbReference type="NCBI Taxonomy" id="2838482"/>
    <lineage>
        <taxon>Bacteria</taxon>
        <taxon>Pseudomonadati</taxon>
        <taxon>Thermodesulfobacteriota</taxon>
        <taxon>Desulfovibrionia</taxon>
        <taxon>Desulfovibrionales</taxon>
        <taxon>Desulfovibrionaceae</taxon>
        <taxon>Bilophila</taxon>
    </lineage>
</organism>
<dbReference type="PANTHER" id="PTHR43034:SF2">
    <property type="entry name" value="ION-TRANSLOCATING OXIDOREDUCTASE COMPLEX SUBUNIT C"/>
    <property type="match status" value="1"/>
</dbReference>
<dbReference type="AlphaFoldDB" id="A0A9D1R1U5"/>
<dbReference type="GO" id="GO:0046872">
    <property type="term" value="F:metal ion binding"/>
    <property type="evidence" value="ECO:0007669"/>
    <property type="project" value="UniProtKB-KW"/>
</dbReference>
<protein>
    <submittedName>
        <fullName evidence="9">SLBB domain-containing protein</fullName>
    </submittedName>
</protein>
<dbReference type="SUPFAM" id="SSF142984">
    <property type="entry name" value="Nqo1 middle domain-like"/>
    <property type="match status" value="1"/>
</dbReference>
<accession>A0A9D1R1U5</accession>
<dbReference type="Pfam" id="PF10531">
    <property type="entry name" value="SLBB"/>
    <property type="match status" value="1"/>
</dbReference>
<reference evidence="9" key="2">
    <citation type="submission" date="2021-04" db="EMBL/GenBank/DDBJ databases">
        <authorList>
            <person name="Gilroy R."/>
        </authorList>
    </citation>
    <scope>NUCLEOTIDE SEQUENCE</scope>
    <source>
        <strain evidence="9">ChiSxjej5B17-1746</strain>
    </source>
</reference>
<dbReference type="SUPFAM" id="SSF46548">
    <property type="entry name" value="alpha-helical ferredoxin"/>
    <property type="match status" value="1"/>
</dbReference>
<dbReference type="InterPro" id="IPR017900">
    <property type="entry name" value="4Fe4S_Fe_S_CS"/>
</dbReference>
<dbReference type="GO" id="GO:0009055">
    <property type="term" value="F:electron transfer activity"/>
    <property type="evidence" value="ECO:0007669"/>
    <property type="project" value="InterPro"/>
</dbReference>
<evidence type="ECO:0000256" key="5">
    <source>
        <dbReference type="ARBA" id="ARBA00022982"/>
    </source>
</evidence>
<dbReference type="SUPFAM" id="SSF142019">
    <property type="entry name" value="Nqo1 FMN-binding domain-like"/>
    <property type="match status" value="1"/>
</dbReference>
<dbReference type="InterPro" id="IPR019554">
    <property type="entry name" value="Soluble_ligand-bd"/>
</dbReference>
<dbReference type="InterPro" id="IPR011538">
    <property type="entry name" value="Nuo51_FMN-bd"/>
</dbReference>
<gene>
    <name evidence="9" type="ORF">H9874_11325</name>
</gene>
<evidence type="ECO:0000256" key="2">
    <source>
        <dbReference type="ARBA" id="ARBA00022485"/>
    </source>
</evidence>
<keyword evidence="7" id="KW-0411">Iron-sulfur</keyword>
<dbReference type="InterPro" id="IPR037225">
    <property type="entry name" value="Nuo51_FMN-bd_sf"/>
</dbReference>
<dbReference type="PROSITE" id="PS51379">
    <property type="entry name" value="4FE4S_FER_2"/>
    <property type="match status" value="1"/>
</dbReference>
<dbReference type="PANTHER" id="PTHR43034">
    <property type="entry name" value="ION-TRANSLOCATING OXIDOREDUCTASE COMPLEX SUBUNIT C"/>
    <property type="match status" value="1"/>
</dbReference>
<dbReference type="Pfam" id="PF01512">
    <property type="entry name" value="Complex1_51K"/>
    <property type="match status" value="1"/>
</dbReference>
<comment type="caution">
    <text evidence="9">The sequence shown here is derived from an EMBL/GenBank/DDBJ whole genome shotgun (WGS) entry which is preliminary data.</text>
</comment>
<dbReference type="PROSITE" id="PS00198">
    <property type="entry name" value="4FE4S_FER_1"/>
    <property type="match status" value="1"/>
</dbReference>
<keyword evidence="2" id="KW-0004">4Fe-4S</keyword>
<dbReference type="InterPro" id="IPR026902">
    <property type="entry name" value="RnfC_N"/>
</dbReference>
<dbReference type="GO" id="GO:0016020">
    <property type="term" value="C:membrane"/>
    <property type="evidence" value="ECO:0007669"/>
    <property type="project" value="InterPro"/>
</dbReference>
<dbReference type="InterPro" id="IPR010208">
    <property type="entry name" value="Ion_transpt_RnfC/RsxC"/>
</dbReference>
<dbReference type="Pfam" id="PF13534">
    <property type="entry name" value="Fer4_17"/>
    <property type="match status" value="1"/>
</dbReference>
<evidence type="ECO:0000256" key="6">
    <source>
        <dbReference type="ARBA" id="ARBA00023004"/>
    </source>
</evidence>
<name>A0A9D1R1U5_9BACT</name>
<keyword evidence="4" id="KW-0677">Repeat</keyword>
<feature type="domain" description="4Fe-4S ferredoxin-type" evidence="8">
    <location>
        <begin position="248"/>
        <end position="277"/>
    </location>
</feature>
<evidence type="ECO:0000313" key="9">
    <source>
        <dbReference type="EMBL" id="HIW79714.1"/>
    </source>
</evidence>
<reference evidence="9" key="1">
    <citation type="journal article" date="2021" name="PeerJ">
        <title>Extensive microbial diversity within the chicken gut microbiome revealed by metagenomics and culture.</title>
        <authorList>
            <person name="Gilroy R."/>
            <person name="Ravi A."/>
            <person name="Getino M."/>
            <person name="Pursley I."/>
            <person name="Horton D.L."/>
            <person name="Alikhan N.F."/>
            <person name="Baker D."/>
            <person name="Gharbi K."/>
            <person name="Hall N."/>
            <person name="Watson M."/>
            <person name="Adriaenssens E.M."/>
            <person name="Foster-Nyarko E."/>
            <person name="Jarju S."/>
            <person name="Secka A."/>
            <person name="Antonio M."/>
            <person name="Oren A."/>
            <person name="Chaudhuri R.R."/>
            <person name="La Ragione R."/>
            <person name="Hildebrand F."/>
            <person name="Pallen M.J."/>
        </authorList>
    </citation>
    <scope>NUCLEOTIDE SEQUENCE</scope>
    <source>
        <strain evidence="9">ChiSxjej5B17-1746</strain>
    </source>
</reference>
<dbReference type="PIRSF" id="PIRSF036408">
    <property type="entry name" value="PduS_prd"/>
    <property type="match status" value="1"/>
</dbReference>
<proteinExistence type="predicted"/>
<evidence type="ECO:0000256" key="1">
    <source>
        <dbReference type="ARBA" id="ARBA00022448"/>
    </source>
</evidence>
<dbReference type="Proteomes" id="UP000824264">
    <property type="component" value="Unassembled WGS sequence"/>
</dbReference>
<dbReference type="GO" id="GO:0051539">
    <property type="term" value="F:4 iron, 4 sulfur cluster binding"/>
    <property type="evidence" value="ECO:0007669"/>
    <property type="project" value="UniProtKB-KW"/>
</dbReference>
<dbReference type="Pfam" id="PF13375">
    <property type="entry name" value="RnfC_N"/>
    <property type="match status" value="1"/>
</dbReference>
<dbReference type="Gene3D" id="3.40.50.11540">
    <property type="entry name" value="NADH-ubiquinone oxidoreductase 51kDa subunit"/>
    <property type="match status" value="1"/>
</dbReference>
<keyword evidence="6" id="KW-0408">Iron</keyword>
<keyword evidence="3" id="KW-0479">Metal-binding</keyword>
<keyword evidence="1" id="KW-0813">Transport</keyword>
<dbReference type="EMBL" id="DXGI01000419">
    <property type="protein sequence ID" value="HIW79714.1"/>
    <property type="molecule type" value="Genomic_DNA"/>
</dbReference>
<evidence type="ECO:0000256" key="7">
    <source>
        <dbReference type="ARBA" id="ARBA00023014"/>
    </source>
</evidence>
<dbReference type="InterPro" id="IPR017054">
    <property type="entry name" value="PduS"/>
</dbReference>
<evidence type="ECO:0000313" key="10">
    <source>
        <dbReference type="Proteomes" id="UP000824264"/>
    </source>
</evidence>
<evidence type="ECO:0000256" key="3">
    <source>
        <dbReference type="ARBA" id="ARBA00022723"/>
    </source>
</evidence>
<dbReference type="InterPro" id="IPR017896">
    <property type="entry name" value="4Fe4S_Fe-S-bd"/>
</dbReference>
<keyword evidence="5" id="KW-0249">Electron transport</keyword>